<keyword evidence="1" id="KW-0472">Membrane</keyword>
<evidence type="ECO:0000256" key="1">
    <source>
        <dbReference type="SAM" id="Phobius"/>
    </source>
</evidence>
<comment type="caution">
    <text evidence="2">The sequence shown here is derived from an EMBL/GenBank/DDBJ whole genome shotgun (WGS) entry which is preliminary data.</text>
</comment>
<dbReference type="Proteomes" id="UP000192074">
    <property type="component" value="Unassembled WGS sequence"/>
</dbReference>
<evidence type="ECO:0000313" key="3">
    <source>
        <dbReference type="Proteomes" id="UP000192074"/>
    </source>
</evidence>
<proteinExistence type="predicted"/>
<dbReference type="AlphaFoldDB" id="A0A822VCQ3"/>
<accession>A0A822VCQ3</accession>
<keyword evidence="1" id="KW-1133">Transmembrane helix</keyword>
<evidence type="ECO:0000313" key="2">
    <source>
        <dbReference type="EMBL" id="CVI25371.1"/>
    </source>
</evidence>
<dbReference type="EMBL" id="FCNL01000042">
    <property type="protein sequence ID" value="CVI25371.1"/>
    <property type="molecule type" value="Genomic_DNA"/>
</dbReference>
<name>A0A822VCQ3_AGRTU</name>
<reference evidence="2 3" key="1">
    <citation type="submission" date="2016-01" db="EMBL/GenBank/DDBJ databases">
        <authorList>
            <person name="Regsiter A."/>
            <person name="william w."/>
        </authorList>
    </citation>
    <scope>NUCLEOTIDE SEQUENCE [LARGE SCALE GENOMIC DNA]</scope>
    <source>
        <strain evidence="2 3">B6</strain>
    </source>
</reference>
<sequence length="67" mass="7167">MQSPETAHAIRVGTTIGPIILAIAVILSTVLLKEIDRQKMTSVMKTLVDHRSRTVADNTADLVPASA</sequence>
<protein>
    <submittedName>
        <fullName evidence="2">Uncharacterized protein</fullName>
    </submittedName>
</protein>
<feature type="transmembrane region" description="Helical" evidence="1">
    <location>
        <begin position="12"/>
        <end position="32"/>
    </location>
</feature>
<keyword evidence="1" id="KW-0812">Transmembrane</keyword>
<gene>
    <name evidence="2" type="ORF">AGR4A_pAt30186</name>
</gene>
<organism evidence="2 3">
    <name type="scientific">Agrobacterium tumefaciens str. B6</name>
    <dbReference type="NCBI Taxonomy" id="1183423"/>
    <lineage>
        <taxon>Bacteria</taxon>
        <taxon>Pseudomonadati</taxon>
        <taxon>Pseudomonadota</taxon>
        <taxon>Alphaproteobacteria</taxon>
        <taxon>Hyphomicrobiales</taxon>
        <taxon>Rhizobiaceae</taxon>
        <taxon>Rhizobium/Agrobacterium group</taxon>
        <taxon>Agrobacterium</taxon>
        <taxon>Agrobacterium tumefaciens complex</taxon>
    </lineage>
</organism>